<dbReference type="InterPro" id="IPR002197">
    <property type="entry name" value="HTH_Fis"/>
</dbReference>
<organism evidence="2">
    <name type="scientific">hydrothermal vent metagenome</name>
    <dbReference type="NCBI Taxonomy" id="652676"/>
    <lineage>
        <taxon>unclassified sequences</taxon>
        <taxon>metagenomes</taxon>
        <taxon>ecological metagenomes</taxon>
    </lineage>
</organism>
<evidence type="ECO:0000313" key="2">
    <source>
        <dbReference type="EMBL" id="VAW42235.1"/>
    </source>
</evidence>
<dbReference type="EMBL" id="UOEX01000426">
    <property type="protein sequence ID" value="VAW42235.1"/>
    <property type="molecule type" value="Genomic_DNA"/>
</dbReference>
<dbReference type="Pfam" id="PF02954">
    <property type="entry name" value="HTH_8"/>
    <property type="match status" value="1"/>
</dbReference>
<dbReference type="Gene3D" id="1.10.10.60">
    <property type="entry name" value="Homeodomain-like"/>
    <property type="match status" value="1"/>
</dbReference>
<dbReference type="SUPFAM" id="SSF46689">
    <property type="entry name" value="Homeodomain-like"/>
    <property type="match status" value="1"/>
</dbReference>
<proteinExistence type="predicted"/>
<accession>A0A3B0VFA9</accession>
<gene>
    <name evidence="2" type="ORF">MNBD_DELTA03-130</name>
</gene>
<dbReference type="InterPro" id="IPR009057">
    <property type="entry name" value="Homeodomain-like_sf"/>
</dbReference>
<protein>
    <recommendedName>
        <fullName evidence="1">DNA binding HTH domain-containing protein</fullName>
    </recommendedName>
</protein>
<dbReference type="GO" id="GO:0043565">
    <property type="term" value="F:sequence-specific DNA binding"/>
    <property type="evidence" value="ECO:0007669"/>
    <property type="project" value="InterPro"/>
</dbReference>
<reference evidence="2" key="1">
    <citation type="submission" date="2018-06" db="EMBL/GenBank/DDBJ databases">
        <authorList>
            <person name="Zhirakovskaya E."/>
        </authorList>
    </citation>
    <scope>NUCLEOTIDE SEQUENCE</scope>
</reference>
<sequence>NTIERAILLEDKDEIQAVNLMLGNDMVNAVCQPASSAAPAETAENLALAVSERDNIIAALKKSLWIQKDAALLLGVSPRVLNHKIKKMGITHPRWRKFRS</sequence>
<feature type="domain" description="DNA binding HTH" evidence="1">
    <location>
        <begin position="48"/>
        <end position="87"/>
    </location>
</feature>
<dbReference type="AlphaFoldDB" id="A0A3B0VFA9"/>
<evidence type="ECO:0000259" key="1">
    <source>
        <dbReference type="Pfam" id="PF02954"/>
    </source>
</evidence>
<name>A0A3B0VFA9_9ZZZZ</name>
<feature type="non-terminal residue" evidence="2">
    <location>
        <position position="1"/>
    </location>
</feature>
<dbReference type="PRINTS" id="PR01590">
    <property type="entry name" value="HTHFIS"/>
</dbReference>